<dbReference type="Proteomes" id="UP000526302">
    <property type="component" value="Unassembled WGS sequence"/>
</dbReference>
<dbReference type="EMBL" id="JAAZKV010000018">
    <property type="protein sequence ID" value="NMA44583.1"/>
    <property type="molecule type" value="Genomic_DNA"/>
</dbReference>
<organism evidence="1 2">
    <name type="scientific">Candidatus Iainarchaeum sp</name>
    <dbReference type="NCBI Taxonomy" id="3101447"/>
    <lineage>
        <taxon>Archaea</taxon>
        <taxon>Candidatus Iainarchaeota</taxon>
        <taxon>Candidatus Iainarchaeia</taxon>
        <taxon>Candidatus Iainarchaeales</taxon>
        <taxon>Candidatus Iainarchaeaceae</taxon>
        <taxon>Candidatus Iainarchaeum</taxon>
    </lineage>
</organism>
<accession>A0A7K4BZB7</accession>
<gene>
    <name evidence="1" type="ORF">GX950_02120</name>
</gene>
<proteinExistence type="predicted"/>
<protein>
    <submittedName>
        <fullName evidence="1">Uncharacterized protein</fullName>
    </submittedName>
</protein>
<evidence type="ECO:0000313" key="1">
    <source>
        <dbReference type="EMBL" id="NMA44583.1"/>
    </source>
</evidence>
<sequence length="274" mass="31481">MSNKPTNVIKNNATKRRATISNKGRFPRILKFARKSRWVSTTTKKPMGREVALSGPALATLRKNPGLIRAFFRARKYALRPYGKGKSGDVVVERLTDTSQGRRENKFYQERTGSGFRQGRTGSEFYKVTYKGRSFFAKEYKLGKTGELFIPEYDLPSAQRKAMKKTKEFLRKNKRKYPDFVVANFQLAYTGRSNALFVTDYYDLIPANKYLMPTSEKTSQQRARIEILAGELIEHGIGDVHTNTFYSPSLKKFVIVDMRDVTEDLMHNRTSGKK</sequence>
<evidence type="ECO:0000313" key="2">
    <source>
        <dbReference type="Proteomes" id="UP000526302"/>
    </source>
</evidence>
<name>A0A7K4BZB7_9ARCH</name>
<dbReference type="AlphaFoldDB" id="A0A7K4BZB7"/>
<comment type="caution">
    <text evidence="1">The sequence shown here is derived from an EMBL/GenBank/DDBJ whole genome shotgun (WGS) entry which is preliminary data.</text>
</comment>
<reference evidence="1 2" key="1">
    <citation type="journal article" date="2020" name="Biotechnol. Biofuels">
        <title>New insights from the biogas microbiome by comprehensive genome-resolved metagenomics of nearly 1600 species originating from multiple anaerobic digesters.</title>
        <authorList>
            <person name="Campanaro S."/>
            <person name="Treu L."/>
            <person name="Rodriguez-R L.M."/>
            <person name="Kovalovszki A."/>
            <person name="Ziels R.M."/>
            <person name="Maus I."/>
            <person name="Zhu X."/>
            <person name="Kougias P.G."/>
            <person name="Basile A."/>
            <person name="Luo G."/>
            <person name="Schluter A."/>
            <person name="Konstantinidis K.T."/>
            <person name="Angelidaki I."/>
        </authorList>
    </citation>
    <scope>NUCLEOTIDE SEQUENCE [LARGE SCALE GENOMIC DNA]</scope>
    <source>
        <strain evidence="1">AS22ysBPME_79</strain>
    </source>
</reference>